<dbReference type="GeneID" id="38114553"/>
<dbReference type="GO" id="GO:0008017">
    <property type="term" value="F:microtubule binding"/>
    <property type="evidence" value="ECO:0007669"/>
    <property type="project" value="InterPro"/>
</dbReference>
<dbReference type="Proteomes" id="UP000256690">
    <property type="component" value="Unassembled WGS sequence"/>
</dbReference>
<name>A0A3D8SBY2_9EURO</name>
<feature type="compositionally biased region" description="Basic and acidic residues" evidence="4">
    <location>
        <begin position="501"/>
        <end position="540"/>
    </location>
</feature>
<feature type="compositionally biased region" description="Polar residues" evidence="4">
    <location>
        <begin position="903"/>
        <end position="912"/>
    </location>
</feature>
<dbReference type="OrthoDB" id="5409589at2759"/>
<dbReference type="InterPro" id="IPR036534">
    <property type="entry name" value="GAR_dom_sf"/>
</dbReference>
<sequence length="1058" mass="115320">MASRTLFQAPPTLAAPKASDRPAVPTYHPVDPLLGNLSPESTLQALLSSIDAVPNDEQAAQDILAKSISQASAAERALGIRAALAAQKLGDWYKEVHSWPWPKRPHTGLGKGFIPPADDTGYWGSLPSTVVEEHEKRIQEIRDGMDGLEVEELKEHVLNAHIPGRSRPSSANSTMSVPPPLSYVQLSDFTAVITATILRALPLLSRLNSLLSTWHARLVVCRQIPGLLRDLRFVKSEVKSAFDLVKSSTPPTEKDDLYSVTNYHAKRTSLESTVVSAGRRMDRILDSLEGREDSLPENWIDDLEAVEADFASWVMQAERRAIENEWRRLSTRPMETIVEEISSPIDHAPLAQRAGNIMKMVPASPTPLPADRLPTFEAREVQVMKLESASETVGESTVLDDTASVDAAPEAMAENPGFSAAEPRVAAHETIVEDAMTAGTYEADVVSDAPLETVVKNSVCDTTASSEAPKAVVKNGVKLTAPTRCVTPPTDNVASLPNLFLRHDDSKATTERPQPEESGQDEKNAKKPLDSPIKLSEKQKSRIRRPSHTSDGSLSDFPSLVSSPEMPEPRNSSSNGTPLLLETPPSRPTKSSCHNHDHGLREDRLLHLDAQKPSPRDAFGHGRTLSLPLQRFIDERHEVNYGHSSSHEDASGVKKAPTPTERRQKSKSASTRAEPLSNITTARLRKQLTTHPSLESIGSYKSKTQPPNTQTLPKKPRSRASSINKQPIRPRPKDQMDEKISSILTSLPGNIHLVSADQDDDAISVASSVPFRRERLRSDSPQGTPSRSFTPTSLTLRPALGRRRHSHAPEESSVKLYHLHRGGKSAPTKLFVRTVGDGERVMVRVGGGWADLAEYLREYAIHHGHRRVSETPRVEVEGLSPRVSPSHSPPSSTRPMPARPHSVLSNRPSSSLAVRKTRRSSNVSDFGDRRTVNGSDSLNVSFSAFSNRRLSVSSNVSAGAMSSVSELRHGSPGAPAMPLGLAGPKPRAAHATISPESEAWVEDVLGQARRSTSLRPFKYTLPSPENADGHTPAIPKSRSISDIGKAGSSKRVVLRGLR</sequence>
<feature type="region of interest" description="Disordered" evidence="4">
    <location>
        <begin position="482"/>
        <end position="597"/>
    </location>
</feature>
<dbReference type="Gene3D" id="3.30.920.20">
    <property type="entry name" value="Gas2-like domain"/>
    <property type="match status" value="1"/>
</dbReference>
<feature type="region of interest" description="Disordered" evidence="4">
    <location>
        <begin position="641"/>
        <end position="736"/>
    </location>
</feature>
<feature type="compositionally biased region" description="Basic and acidic residues" evidence="4">
    <location>
        <begin position="641"/>
        <end position="652"/>
    </location>
</feature>
<dbReference type="InterPro" id="IPR003108">
    <property type="entry name" value="GAR_dom"/>
</dbReference>
<comment type="caution">
    <text evidence="6">The sequence shown here is derived from an EMBL/GenBank/DDBJ whole genome shotgun (WGS) entry which is preliminary data.</text>
</comment>
<dbReference type="STRING" id="1810919.A0A3D8SBY2"/>
<accession>A0A3D8SBY2</accession>
<feature type="compositionally biased region" description="Polar residues" evidence="4">
    <location>
        <begin position="667"/>
        <end position="682"/>
    </location>
</feature>
<feature type="region of interest" description="Disordered" evidence="4">
    <location>
        <begin position="866"/>
        <end position="932"/>
    </location>
</feature>
<keyword evidence="2" id="KW-0963">Cytoplasm</keyword>
<feature type="region of interest" description="Disordered" evidence="4">
    <location>
        <begin position="773"/>
        <end position="813"/>
    </location>
</feature>
<protein>
    <recommendedName>
        <fullName evidence="5">GAR domain-containing protein</fullName>
    </recommendedName>
</protein>
<evidence type="ECO:0000313" key="7">
    <source>
        <dbReference type="Proteomes" id="UP000256690"/>
    </source>
</evidence>
<feature type="region of interest" description="Disordered" evidence="4">
    <location>
        <begin position="1016"/>
        <end position="1058"/>
    </location>
</feature>
<evidence type="ECO:0000256" key="3">
    <source>
        <dbReference type="ARBA" id="ARBA00023212"/>
    </source>
</evidence>
<keyword evidence="3" id="KW-0206">Cytoskeleton</keyword>
<evidence type="ECO:0000259" key="5">
    <source>
        <dbReference type="PROSITE" id="PS51460"/>
    </source>
</evidence>
<feature type="domain" description="GAR" evidence="5">
    <location>
        <begin position="791"/>
        <end position="863"/>
    </location>
</feature>
<evidence type="ECO:0000256" key="1">
    <source>
        <dbReference type="ARBA" id="ARBA00004245"/>
    </source>
</evidence>
<dbReference type="Pfam" id="PF02187">
    <property type="entry name" value="GAS2"/>
    <property type="match status" value="1"/>
</dbReference>
<dbReference type="EMBL" id="PVWQ01000004">
    <property type="protein sequence ID" value="RDW83857.1"/>
    <property type="molecule type" value="Genomic_DNA"/>
</dbReference>
<keyword evidence="7" id="KW-1185">Reference proteome</keyword>
<reference evidence="6 7" key="1">
    <citation type="journal article" date="2018" name="IMA Fungus">
        <title>IMA Genome-F 9: Draft genome sequence of Annulohypoxylon stygium, Aspergillus mulundensis, Berkeleyomyces basicola (syn. Thielaviopsis basicola), Ceratocystis smalleyi, two Cercospora beticola strains, Coleophoma cylindrospora, Fusarium fracticaudum, Phialophora cf. hyalina, and Morchella septimelata.</title>
        <authorList>
            <person name="Wingfield B.D."/>
            <person name="Bills G.F."/>
            <person name="Dong Y."/>
            <person name="Huang W."/>
            <person name="Nel W.J."/>
            <person name="Swalarsk-Parry B.S."/>
            <person name="Vaghefi N."/>
            <person name="Wilken P.M."/>
            <person name="An Z."/>
            <person name="de Beer Z.W."/>
            <person name="De Vos L."/>
            <person name="Chen L."/>
            <person name="Duong T.A."/>
            <person name="Gao Y."/>
            <person name="Hammerbacher A."/>
            <person name="Kikkert J.R."/>
            <person name="Li Y."/>
            <person name="Li H."/>
            <person name="Li K."/>
            <person name="Li Q."/>
            <person name="Liu X."/>
            <person name="Ma X."/>
            <person name="Naidoo K."/>
            <person name="Pethybridge S.J."/>
            <person name="Sun J."/>
            <person name="Steenkamp E.T."/>
            <person name="van der Nest M.A."/>
            <person name="van Wyk S."/>
            <person name="Wingfield M.J."/>
            <person name="Xiong C."/>
            <person name="Yue Q."/>
            <person name="Zhang X."/>
        </authorList>
    </citation>
    <scope>NUCLEOTIDE SEQUENCE [LARGE SCALE GENOMIC DNA]</scope>
    <source>
        <strain evidence="6 7">DSM 5745</strain>
    </source>
</reference>
<dbReference type="PROSITE" id="PS51460">
    <property type="entry name" value="GAR"/>
    <property type="match status" value="1"/>
</dbReference>
<feature type="compositionally biased region" description="Basic and acidic residues" evidence="4">
    <location>
        <begin position="866"/>
        <end position="876"/>
    </location>
</feature>
<dbReference type="GO" id="GO:0005856">
    <property type="term" value="C:cytoskeleton"/>
    <property type="evidence" value="ECO:0007669"/>
    <property type="project" value="UniProtKB-SubCell"/>
</dbReference>
<feature type="compositionally biased region" description="Polar residues" evidence="4">
    <location>
        <begin position="779"/>
        <end position="795"/>
    </location>
</feature>
<evidence type="ECO:0000256" key="2">
    <source>
        <dbReference type="ARBA" id="ARBA00022490"/>
    </source>
</evidence>
<gene>
    <name evidence="6" type="ORF">DSM5745_04183</name>
</gene>
<feature type="region of interest" description="Disordered" evidence="4">
    <location>
        <begin position="1"/>
        <end position="27"/>
    </location>
</feature>
<proteinExistence type="predicted"/>
<feature type="compositionally biased region" description="Polar residues" evidence="4">
    <location>
        <begin position="699"/>
        <end position="712"/>
    </location>
</feature>
<dbReference type="RefSeq" id="XP_026605195.1">
    <property type="nucleotide sequence ID" value="XM_026746199.1"/>
</dbReference>
<feature type="compositionally biased region" description="Low complexity" evidence="4">
    <location>
        <begin position="880"/>
        <end position="896"/>
    </location>
</feature>
<dbReference type="AlphaFoldDB" id="A0A3D8SBY2"/>
<evidence type="ECO:0000256" key="4">
    <source>
        <dbReference type="SAM" id="MobiDB-lite"/>
    </source>
</evidence>
<evidence type="ECO:0000313" key="6">
    <source>
        <dbReference type="EMBL" id="RDW83857.1"/>
    </source>
</evidence>
<organism evidence="6 7">
    <name type="scientific">Aspergillus mulundensis</name>
    <dbReference type="NCBI Taxonomy" id="1810919"/>
    <lineage>
        <taxon>Eukaryota</taxon>
        <taxon>Fungi</taxon>
        <taxon>Dikarya</taxon>
        <taxon>Ascomycota</taxon>
        <taxon>Pezizomycotina</taxon>
        <taxon>Eurotiomycetes</taxon>
        <taxon>Eurotiomycetidae</taxon>
        <taxon>Eurotiales</taxon>
        <taxon>Aspergillaceae</taxon>
        <taxon>Aspergillus</taxon>
        <taxon>Aspergillus subgen. Nidulantes</taxon>
    </lineage>
</organism>
<comment type="subcellular location">
    <subcellularLocation>
        <location evidence="1">Cytoplasm</location>
        <location evidence="1">Cytoskeleton</location>
    </subcellularLocation>
</comment>
<dbReference type="SUPFAM" id="SSF143575">
    <property type="entry name" value="GAS2 domain-like"/>
    <property type="match status" value="1"/>
</dbReference>